<dbReference type="AlphaFoldDB" id="A0A6S7IB71"/>
<evidence type="ECO:0000313" key="2">
    <source>
        <dbReference type="Proteomes" id="UP001152795"/>
    </source>
</evidence>
<sequence length="268" mass="30530">MAVQIIDLPQFKLLCDCKPCKSWDEKSELMITCHRITCACDENVNLVCKRHDDLSSVRYVCYRTDAGNCGFNINANDKLFSEYVSILNNASDYLFWLTRDKCGCLESTVAYVEPVTVGTAPTKMENELQLFYICDLGCCNYKKSIPQIKALHGDGIHCICGGVCIKQNYVYSCPRLDGGCGTFFHELDSMTLIQTVMCNDNLEDYAFLCLPKKARMICGQRAILKYQCKSYYLYIKAELVYKCRRMHFCGNTLKDILMHVITNGEVLL</sequence>
<dbReference type="Proteomes" id="UP001152795">
    <property type="component" value="Unassembled WGS sequence"/>
</dbReference>
<evidence type="ECO:0000313" key="1">
    <source>
        <dbReference type="EMBL" id="CAB4015974.1"/>
    </source>
</evidence>
<organism evidence="1 2">
    <name type="scientific">Paramuricea clavata</name>
    <name type="common">Red gorgonian</name>
    <name type="synonym">Violescent sea-whip</name>
    <dbReference type="NCBI Taxonomy" id="317549"/>
    <lineage>
        <taxon>Eukaryota</taxon>
        <taxon>Metazoa</taxon>
        <taxon>Cnidaria</taxon>
        <taxon>Anthozoa</taxon>
        <taxon>Octocorallia</taxon>
        <taxon>Malacalcyonacea</taxon>
        <taxon>Plexauridae</taxon>
        <taxon>Paramuricea</taxon>
    </lineage>
</organism>
<reference evidence="1" key="1">
    <citation type="submission" date="2020-04" db="EMBL/GenBank/DDBJ databases">
        <authorList>
            <person name="Alioto T."/>
            <person name="Alioto T."/>
            <person name="Gomez Garrido J."/>
        </authorList>
    </citation>
    <scope>NUCLEOTIDE SEQUENCE</scope>
    <source>
        <strain evidence="1">A484AB</strain>
    </source>
</reference>
<dbReference type="EMBL" id="CACRXK020008919">
    <property type="protein sequence ID" value="CAB4015974.1"/>
    <property type="molecule type" value="Genomic_DNA"/>
</dbReference>
<keyword evidence="2" id="KW-1185">Reference proteome</keyword>
<accession>A0A6S7IB71</accession>
<proteinExistence type="predicted"/>
<protein>
    <submittedName>
        <fullName evidence="1">Uncharacterized protein</fullName>
    </submittedName>
</protein>
<gene>
    <name evidence="1" type="ORF">PACLA_8A000772</name>
</gene>
<comment type="caution">
    <text evidence="1">The sequence shown here is derived from an EMBL/GenBank/DDBJ whole genome shotgun (WGS) entry which is preliminary data.</text>
</comment>
<name>A0A6S7IB71_PARCT</name>